<evidence type="ECO:0000256" key="1">
    <source>
        <dbReference type="SAM" id="MobiDB-lite"/>
    </source>
</evidence>
<dbReference type="Proteomes" id="UP000016936">
    <property type="component" value="Unassembled WGS sequence"/>
</dbReference>
<dbReference type="AlphaFoldDB" id="M2TYF0"/>
<sequence length="236" mass="27274">MSAFNFNILENTCVSKTKIVCFYNDGAFYFDGIKIIVGNSSENNSGGIGGFVGPNHEYFLYCGSKYPEIAVVRFNSNTNKWEDHACMQWFKFETDKNMFKSIWFTKEEPALIFQPKKAYREHVMKHKDLAEGMGCIKLNLSTGRFTGISRKQFEKQRHSALDKNSVWPPLSSGNGPLGDGDWRDTPNPQLEHSLASMNSDREKQEEMLEQWEQMKLLFNRLLEMIDWSLRAVLHHP</sequence>
<accession>M2TYF0</accession>
<dbReference type="OrthoDB" id="3778663at2759"/>
<keyword evidence="3" id="KW-1185">Reference proteome</keyword>
<reference evidence="3" key="2">
    <citation type="journal article" date="2013" name="PLoS Genet.">
        <title>Comparative genome structure, secondary metabolite, and effector coding capacity across Cochliobolus pathogens.</title>
        <authorList>
            <person name="Condon B.J."/>
            <person name="Leng Y."/>
            <person name="Wu D."/>
            <person name="Bushley K.E."/>
            <person name="Ohm R.A."/>
            <person name="Otillar R."/>
            <person name="Martin J."/>
            <person name="Schackwitz W."/>
            <person name="Grimwood J."/>
            <person name="MohdZainudin N."/>
            <person name="Xue C."/>
            <person name="Wang R."/>
            <person name="Manning V.A."/>
            <person name="Dhillon B."/>
            <person name="Tu Z.J."/>
            <person name="Steffenson B.J."/>
            <person name="Salamov A."/>
            <person name="Sun H."/>
            <person name="Lowry S."/>
            <person name="LaButti K."/>
            <person name="Han J."/>
            <person name="Copeland A."/>
            <person name="Lindquist E."/>
            <person name="Barry K."/>
            <person name="Schmutz J."/>
            <person name="Baker S.E."/>
            <person name="Ciuffetti L.M."/>
            <person name="Grigoriev I.V."/>
            <person name="Zhong S."/>
            <person name="Turgeon B.G."/>
        </authorList>
    </citation>
    <scope>NUCLEOTIDE SEQUENCE [LARGE SCALE GENOMIC DNA]</scope>
    <source>
        <strain evidence="3">C5 / ATCC 48332 / race O</strain>
    </source>
</reference>
<evidence type="ECO:0000313" key="2">
    <source>
        <dbReference type="EMBL" id="EMD86831.1"/>
    </source>
</evidence>
<dbReference type="HOGENOM" id="CLU_1175308_0_0_1"/>
<organism evidence="2 3">
    <name type="scientific">Cochliobolus heterostrophus (strain C5 / ATCC 48332 / race O)</name>
    <name type="common">Southern corn leaf blight fungus</name>
    <name type="synonym">Bipolaris maydis</name>
    <dbReference type="NCBI Taxonomy" id="701091"/>
    <lineage>
        <taxon>Eukaryota</taxon>
        <taxon>Fungi</taxon>
        <taxon>Dikarya</taxon>
        <taxon>Ascomycota</taxon>
        <taxon>Pezizomycotina</taxon>
        <taxon>Dothideomycetes</taxon>
        <taxon>Pleosporomycetidae</taxon>
        <taxon>Pleosporales</taxon>
        <taxon>Pleosporineae</taxon>
        <taxon>Pleosporaceae</taxon>
        <taxon>Bipolaris</taxon>
    </lineage>
</organism>
<gene>
    <name evidence="2" type="ORF">COCHEDRAFT_1034588</name>
</gene>
<proteinExistence type="predicted"/>
<protein>
    <submittedName>
        <fullName evidence="2">Uncharacterized protein</fullName>
    </submittedName>
</protein>
<dbReference type="EMBL" id="KB445584">
    <property type="protein sequence ID" value="EMD86831.1"/>
    <property type="molecule type" value="Genomic_DNA"/>
</dbReference>
<reference evidence="2 3" key="1">
    <citation type="journal article" date="2012" name="PLoS Pathog.">
        <title>Diverse lifestyles and strategies of plant pathogenesis encoded in the genomes of eighteen Dothideomycetes fungi.</title>
        <authorList>
            <person name="Ohm R.A."/>
            <person name="Feau N."/>
            <person name="Henrissat B."/>
            <person name="Schoch C.L."/>
            <person name="Horwitz B.A."/>
            <person name="Barry K.W."/>
            <person name="Condon B.J."/>
            <person name="Copeland A.C."/>
            <person name="Dhillon B."/>
            <person name="Glaser F."/>
            <person name="Hesse C.N."/>
            <person name="Kosti I."/>
            <person name="LaButti K."/>
            <person name="Lindquist E.A."/>
            <person name="Lucas S."/>
            <person name="Salamov A.A."/>
            <person name="Bradshaw R.E."/>
            <person name="Ciuffetti L."/>
            <person name="Hamelin R.C."/>
            <person name="Kema G.H.J."/>
            <person name="Lawrence C."/>
            <person name="Scott J.A."/>
            <person name="Spatafora J.W."/>
            <person name="Turgeon B.G."/>
            <person name="de Wit P.J.G.M."/>
            <person name="Zhong S."/>
            <person name="Goodwin S.B."/>
            <person name="Grigoriev I.V."/>
        </authorList>
    </citation>
    <scope>NUCLEOTIDE SEQUENCE [LARGE SCALE GENOMIC DNA]</scope>
    <source>
        <strain evidence="3">C5 / ATCC 48332 / race O</strain>
    </source>
</reference>
<feature type="region of interest" description="Disordered" evidence="1">
    <location>
        <begin position="160"/>
        <end position="206"/>
    </location>
</feature>
<feature type="compositionally biased region" description="Polar residues" evidence="1">
    <location>
        <begin position="186"/>
        <end position="198"/>
    </location>
</feature>
<evidence type="ECO:0000313" key="3">
    <source>
        <dbReference type="Proteomes" id="UP000016936"/>
    </source>
</evidence>
<name>M2TYF0_COCH5</name>